<reference evidence="1 2" key="1">
    <citation type="journal article" date="2016" name="Nat. Commun.">
        <title>Thousands of microbial genomes shed light on interconnected biogeochemical processes in an aquifer system.</title>
        <authorList>
            <person name="Anantharaman K."/>
            <person name="Brown C.T."/>
            <person name="Hug L.A."/>
            <person name="Sharon I."/>
            <person name="Castelle C.J."/>
            <person name="Probst A.J."/>
            <person name="Thomas B.C."/>
            <person name="Singh A."/>
            <person name="Wilkins M.J."/>
            <person name="Karaoz U."/>
            <person name="Brodie E.L."/>
            <person name="Williams K.H."/>
            <person name="Hubbard S.S."/>
            <person name="Banfield J.F."/>
        </authorList>
    </citation>
    <scope>NUCLEOTIDE SEQUENCE [LARGE SCALE GENOMIC DNA]</scope>
</reference>
<evidence type="ECO:0008006" key="3">
    <source>
        <dbReference type="Google" id="ProtNLM"/>
    </source>
</evidence>
<dbReference type="Gene3D" id="2.30.110.10">
    <property type="entry name" value="Electron Transport, Fmn-binding Protein, Chain A"/>
    <property type="match status" value="1"/>
</dbReference>
<dbReference type="AlphaFoldDB" id="A0A1F2WJM8"/>
<sequence>MVGNDFEGKGRLMMDMPKEVRDLFVEERAAKFLATVDDSGGVNVALVVTLQPVPEEREDRLIFGEFLMWKTKENLLADSRVGVAAVNTKLKAAALTGDFGGFETSGPYKDAMDLSPFMRYNAYSGVRSAGVVDVRDCGEMRSFMAGMVLDLIRVRIRRGEVSANGVIPPRLVREKFLRLTSIKGLAVIGEDGYPRVYPALTVAAAGETGFVIRSSPYRREIESAGMPCQAAMCVVTMDAMSYKVKGELSSLGGGSFLFRVKEVYNAMPPLAGELIPTPLRGM</sequence>
<dbReference type="STRING" id="1797197.A2Y75_02665"/>
<dbReference type="EMBL" id="MELK01000038">
    <property type="protein sequence ID" value="OFW57068.1"/>
    <property type="molecule type" value="Genomic_DNA"/>
</dbReference>
<comment type="caution">
    <text evidence="1">The sequence shown here is derived from an EMBL/GenBank/DDBJ whole genome shotgun (WGS) entry which is preliminary data.</text>
</comment>
<organism evidence="1 2">
    <name type="scientific">Candidatus Solincola sediminis</name>
    <dbReference type="NCBI Taxonomy" id="1797199"/>
    <lineage>
        <taxon>Bacteria</taxon>
        <taxon>Bacillati</taxon>
        <taxon>Actinomycetota</taxon>
        <taxon>Candidatus Geothermincolia</taxon>
        <taxon>Candidatus Geothermincolales</taxon>
        <taxon>Candidatus Geothermincolaceae</taxon>
        <taxon>Candidatus Solincola</taxon>
    </lineage>
</organism>
<dbReference type="SUPFAM" id="SSF50475">
    <property type="entry name" value="FMN-binding split barrel"/>
    <property type="match status" value="1"/>
</dbReference>
<dbReference type="InterPro" id="IPR012349">
    <property type="entry name" value="Split_barrel_FMN-bd"/>
</dbReference>
<proteinExistence type="predicted"/>
<evidence type="ECO:0000313" key="1">
    <source>
        <dbReference type="EMBL" id="OFW57068.1"/>
    </source>
</evidence>
<dbReference type="Proteomes" id="UP000177876">
    <property type="component" value="Unassembled WGS sequence"/>
</dbReference>
<protein>
    <recommendedName>
        <fullName evidence="3">Pyridoxamine 5'-phosphate oxidase putative domain-containing protein</fullName>
    </recommendedName>
</protein>
<gene>
    <name evidence="1" type="ORF">A2Y75_02665</name>
</gene>
<evidence type="ECO:0000313" key="2">
    <source>
        <dbReference type="Proteomes" id="UP000177876"/>
    </source>
</evidence>
<name>A0A1F2WJM8_9ACTN</name>
<accession>A0A1F2WJM8</accession>